<dbReference type="AlphaFoldDB" id="A0A6N2KZB1"/>
<accession>A0A6N2KZB1</accession>
<protein>
    <submittedName>
        <fullName evidence="1">Uncharacterized protein</fullName>
    </submittedName>
</protein>
<dbReference type="EMBL" id="CAADRP010000890">
    <property type="protein sequence ID" value="VFU33298.1"/>
    <property type="molecule type" value="Genomic_DNA"/>
</dbReference>
<reference evidence="1" key="1">
    <citation type="submission" date="2019-03" db="EMBL/GenBank/DDBJ databases">
        <authorList>
            <person name="Mank J."/>
            <person name="Almeida P."/>
        </authorList>
    </citation>
    <scope>NUCLEOTIDE SEQUENCE</scope>
    <source>
        <strain evidence="1">78183</strain>
    </source>
</reference>
<organism evidence="1">
    <name type="scientific">Salix viminalis</name>
    <name type="common">Common osier</name>
    <name type="synonym">Basket willow</name>
    <dbReference type="NCBI Taxonomy" id="40686"/>
    <lineage>
        <taxon>Eukaryota</taxon>
        <taxon>Viridiplantae</taxon>
        <taxon>Streptophyta</taxon>
        <taxon>Embryophyta</taxon>
        <taxon>Tracheophyta</taxon>
        <taxon>Spermatophyta</taxon>
        <taxon>Magnoliopsida</taxon>
        <taxon>eudicotyledons</taxon>
        <taxon>Gunneridae</taxon>
        <taxon>Pentapetalae</taxon>
        <taxon>rosids</taxon>
        <taxon>fabids</taxon>
        <taxon>Malpighiales</taxon>
        <taxon>Salicaceae</taxon>
        <taxon>Saliceae</taxon>
        <taxon>Salix</taxon>
    </lineage>
</organism>
<evidence type="ECO:0000313" key="1">
    <source>
        <dbReference type="EMBL" id="VFU33298.1"/>
    </source>
</evidence>
<name>A0A6N2KZB1_SALVM</name>
<proteinExistence type="predicted"/>
<gene>
    <name evidence="1" type="ORF">SVIM_LOCUS151434</name>
</gene>
<sequence>MVSVKLHGPCPTYHVESTILTFQSPPLSLDASVEEILLTLARANRYHRSSLWWEHARSNPANESQPSRSYPKKYDRIVPLKIIISALKVANGSAVIAANLLYSWRPPPSQLPSTLAP</sequence>